<dbReference type="PANTHER" id="PTHR30055">
    <property type="entry name" value="HTH-TYPE TRANSCRIPTIONAL REGULATOR RUTR"/>
    <property type="match status" value="1"/>
</dbReference>
<dbReference type="GO" id="GO:0000976">
    <property type="term" value="F:transcription cis-regulatory region binding"/>
    <property type="evidence" value="ECO:0007669"/>
    <property type="project" value="TreeGrafter"/>
</dbReference>
<dbReference type="InterPro" id="IPR001647">
    <property type="entry name" value="HTH_TetR"/>
</dbReference>
<comment type="caution">
    <text evidence="6">The sequence shown here is derived from an EMBL/GenBank/DDBJ whole genome shotgun (WGS) entry which is preliminary data.</text>
</comment>
<protein>
    <submittedName>
        <fullName evidence="6">TetR/AcrR family transcriptional regulator</fullName>
    </submittedName>
</protein>
<dbReference type="Gene3D" id="1.10.357.10">
    <property type="entry name" value="Tetracycline Repressor, domain 2"/>
    <property type="match status" value="1"/>
</dbReference>
<proteinExistence type="predicted"/>
<evidence type="ECO:0000313" key="7">
    <source>
        <dbReference type="Proteomes" id="UP000535543"/>
    </source>
</evidence>
<keyword evidence="2 4" id="KW-0238">DNA-binding</keyword>
<evidence type="ECO:0000256" key="4">
    <source>
        <dbReference type="PROSITE-ProRule" id="PRU00335"/>
    </source>
</evidence>
<keyword evidence="7" id="KW-1185">Reference proteome</keyword>
<dbReference type="Pfam" id="PF00440">
    <property type="entry name" value="TetR_N"/>
    <property type="match status" value="1"/>
</dbReference>
<dbReference type="SUPFAM" id="SSF48498">
    <property type="entry name" value="Tetracyclin repressor-like, C-terminal domain"/>
    <property type="match status" value="1"/>
</dbReference>
<reference evidence="6 7" key="1">
    <citation type="submission" date="2019-05" db="EMBL/GenBank/DDBJ databases">
        <authorList>
            <person name="Lee S.D."/>
        </authorList>
    </citation>
    <scope>NUCLEOTIDE SEQUENCE [LARGE SCALE GENOMIC DNA]</scope>
    <source>
        <strain evidence="6 7">YC2-7</strain>
    </source>
</reference>
<dbReference type="InterPro" id="IPR036271">
    <property type="entry name" value="Tet_transcr_reg_TetR-rel_C_sf"/>
</dbReference>
<dbReference type="SUPFAM" id="SSF46689">
    <property type="entry name" value="Homeodomain-like"/>
    <property type="match status" value="1"/>
</dbReference>
<sequence length="218" mass="23740">MSVVLPVDEARLPRGPHRLTREEVAGSQRWRIGVAALQTVAENGYHATTVADIVKRAKVSRRTFYELFPSKDACFIAAFEVCVDFVDAQLSSALRSDTRLGWRDLVRQSLTSYLRIIAAEPAFASALHIETIAAGPPLVAARSRMLSVFAARMRAVCELAVAAGDVPGMPPDEVFDFMVGGIDERVRYCLQHSGPEALLDLEPLFYSATIALFGATGS</sequence>
<reference evidence="6 7" key="2">
    <citation type="submission" date="2020-06" db="EMBL/GenBank/DDBJ databases">
        <title>Antribacter stalactiti gen. nov., sp. nov., a new member of the family Nacardiaceae isolated from a cave.</title>
        <authorList>
            <person name="Kim I.S."/>
        </authorList>
    </citation>
    <scope>NUCLEOTIDE SEQUENCE [LARGE SCALE GENOMIC DNA]</scope>
    <source>
        <strain evidence="6 7">YC2-7</strain>
    </source>
</reference>
<organism evidence="6 7">
    <name type="scientific">Antrihabitans stalactiti</name>
    <dbReference type="NCBI Taxonomy" id="2584121"/>
    <lineage>
        <taxon>Bacteria</taxon>
        <taxon>Bacillati</taxon>
        <taxon>Actinomycetota</taxon>
        <taxon>Actinomycetes</taxon>
        <taxon>Mycobacteriales</taxon>
        <taxon>Nocardiaceae</taxon>
        <taxon>Antrihabitans</taxon>
    </lineage>
</organism>
<name>A0A848KCB2_9NOCA</name>
<evidence type="ECO:0000313" key="6">
    <source>
        <dbReference type="EMBL" id="NMN95178.1"/>
    </source>
</evidence>
<keyword evidence="1" id="KW-0805">Transcription regulation</keyword>
<dbReference type="Proteomes" id="UP000535543">
    <property type="component" value="Unassembled WGS sequence"/>
</dbReference>
<dbReference type="AlphaFoldDB" id="A0A848KCB2"/>
<dbReference type="PANTHER" id="PTHR30055:SF238">
    <property type="entry name" value="MYCOFACTOCIN BIOSYNTHESIS TRANSCRIPTIONAL REGULATOR MFTR-RELATED"/>
    <property type="match status" value="1"/>
</dbReference>
<dbReference type="InterPro" id="IPR009057">
    <property type="entry name" value="Homeodomain-like_sf"/>
</dbReference>
<accession>A0A848KCB2</accession>
<dbReference type="InterPro" id="IPR050109">
    <property type="entry name" value="HTH-type_TetR-like_transc_reg"/>
</dbReference>
<dbReference type="PROSITE" id="PS50977">
    <property type="entry name" value="HTH_TETR_2"/>
    <property type="match status" value="1"/>
</dbReference>
<evidence type="ECO:0000259" key="5">
    <source>
        <dbReference type="PROSITE" id="PS50977"/>
    </source>
</evidence>
<feature type="domain" description="HTH tetR-type" evidence="5">
    <location>
        <begin position="26"/>
        <end position="86"/>
    </location>
</feature>
<evidence type="ECO:0000256" key="1">
    <source>
        <dbReference type="ARBA" id="ARBA00023015"/>
    </source>
</evidence>
<dbReference type="GO" id="GO:0003700">
    <property type="term" value="F:DNA-binding transcription factor activity"/>
    <property type="evidence" value="ECO:0007669"/>
    <property type="project" value="TreeGrafter"/>
</dbReference>
<evidence type="ECO:0000256" key="3">
    <source>
        <dbReference type="ARBA" id="ARBA00023163"/>
    </source>
</evidence>
<feature type="DNA-binding region" description="H-T-H motif" evidence="4">
    <location>
        <begin position="49"/>
        <end position="68"/>
    </location>
</feature>
<keyword evidence="3" id="KW-0804">Transcription</keyword>
<dbReference type="EMBL" id="VCQU01000003">
    <property type="protein sequence ID" value="NMN95178.1"/>
    <property type="molecule type" value="Genomic_DNA"/>
</dbReference>
<evidence type="ECO:0000256" key="2">
    <source>
        <dbReference type="ARBA" id="ARBA00023125"/>
    </source>
</evidence>
<gene>
    <name evidence="6" type="ORF">FGL95_09055</name>
</gene>